<keyword evidence="2" id="KW-1185">Reference proteome</keyword>
<evidence type="ECO:0000313" key="2">
    <source>
        <dbReference type="Proteomes" id="UP001196413"/>
    </source>
</evidence>
<name>A0AAD5MES5_PARTN</name>
<gene>
    <name evidence="1" type="ORF">KIN20_002838</name>
</gene>
<accession>A0AAD5MES5</accession>
<organism evidence="1 2">
    <name type="scientific">Parelaphostrongylus tenuis</name>
    <name type="common">Meningeal worm</name>
    <dbReference type="NCBI Taxonomy" id="148309"/>
    <lineage>
        <taxon>Eukaryota</taxon>
        <taxon>Metazoa</taxon>
        <taxon>Ecdysozoa</taxon>
        <taxon>Nematoda</taxon>
        <taxon>Chromadorea</taxon>
        <taxon>Rhabditida</taxon>
        <taxon>Rhabditina</taxon>
        <taxon>Rhabditomorpha</taxon>
        <taxon>Strongyloidea</taxon>
        <taxon>Metastrongylidae</taxon>
        <taxon>Parelaphostrongylus</taxon>
    </lineage>
</organism>
<protein>
    <recommendedName>
        <fullName evidence="3">Reverse transcriptase domain-containing protein</fullName>
    </recommendedName>
</protein>
<sequence length="131" mass="14900">MLLDRLRNANPNNAYVMESFDVTALYTNVPNDSALQATHELLIQHQGVSCVELTLSSLKVIAVDTDQILGIFRGRLMMRELDEWDKIGILNPNENNRSRVFYTTPHKLSTLNKNIRLLASAINWKHLSAHT</sequence>
<dbReference type="AlphaFoldDB" id="A0AAD5MES5"/>
<dbReference type="EMBL" id="JAHQIW010000369">
    <property type="protein sequence ID" value="KAJ1347706.1"/>
    <property type="molecule type" value="Genomic_DNA"/>
</dbReference>
<evidence type="ECO:0008006" key="3">
    <source>
        <dbReference type="Google" id="ProtNLM"/>
    </source>
</evidence>
<reference evidence="1" key="1">
    <citation type="submission" date="2021-06" db="EMBL/GenBank/DDBJ databases">
        <title>Parelaphostrongylus tenuis whole genome reference sequence.</title>
        <authorList>
            <person name="Garwood T.J."/>
            <person name="Larsen P.A."/>
            <person name="Fountain-Jones N.M."/>
            <person name="Garbe J.R."/>
            <person name="Macchietto M.G."/>
            <person name="Kania S.A."/>
            <person name="Gerhold R.W."/>
            <person name="Richards J.E."/>
            <person name="Wolf T.M."/>
        </authorList>
    </citation>
    <scope>NUCLEOTIDE SEQUENCE</scope>
    <source>
        <strain evidence="1">MNPRO001-30</strain>
        <tissue evidence="1">Meninges</tissue>
    </source>
</reference>
<dbReference type="Proteomes" id="UP001196413">
    <property type="component" value="Unassembled WGS sequence"/>
</dbReference>
<comment type="caution">
    <text evidence="1">The sequence shown here is derived from an EMBL/GenBank/DDBJ whole genome shotgun (WGS) entry which is preliminary data.</text>
</comment>
<proteinExistence type="predicted"/>
<evidence type="ECO:0000313" key="1">
    <source>
        <dbReference type="EMBL" id="KAJ1347706.1"/>
    </source>
</evidence>